<accession>A0A2H6N0V6</accession>
<reference evidence="2" key="1">
    <citation type="submission" date="2017-07" db="EMBL/GenBank/DDBJ databases">
        <authorList>
            <person name="Mikheyev A."/>
            <person name="Grau M."/>
        </authorList>
    </citation>
    <scope>NUCLEOTIDE SEQUENCE</scope>
    <source>
        <tissue evidence="2">Venom_gland</tissue>
    </source>
</reference>
<feature type="region of interest" description="Disordered" evidence="1">
    <location>
        <begin position="86"/>
        <end position="112"/>
    </location>
</feature>
<evidence type="ECO:0000313" key="2">
    <source>
        <dbReference type="EMBL" id="LAA22092.1"/>
    </source>
</evidence>
<reference evidence="2" key="2">
    <citation type="submission" date="2017-12" db="EMBL/GenBank/DDBJ databases">
        <title>Coralsnake Venomics: Analyses of Venom Gland Transcriptomes and Proteomes of Six Brazilian Taxa.</title>
        <authorList>
            <person name="Aird S.D."/>
            <person name="Jorge da Silva N."/>
            <person name="Qiu L."/>
            <person name="Villar-Briones A."/>
            <person name="Aparecida-Saddi V."/>
            <person name="Campos-Telles M.P."/>
            <person name="Grau M."/>
            <person name="Mikheyev A.S."/>
        </authorList>
    </citation>
    <scope>NUCLEOTIDE SEQUENCE</scope>
    <source>
        <tissue evidence="2">Venom_gland</tissue>
    </source>
</reference>
<dbReference type="EMBL" id="IACI01039295">
    <property type="protein sequence ID" value="LAA22092.1"/>
    <property type="molecule type" value="Transcribed_RNA"/>
</dbReference>
<sequence length="112" mass="12972">MIWGRKKQKKEYKYILKLGEGGNSQLFPTKRNCKGKGLHSETPYIHQERQGYKWWKSTFILELQPLSFPPGSVSCGLSNCRGLKKRRGYEEEEEEERGKGQANFSTTQTGQK</sequence>
<name>A0A2H6N0V6_9SAUR</name>
<proteinExistence type="predicted"/>
<protein>
    <submittedName>
        <fullName evidence="2">Uncharacterized protein</fullName>
    </submittedName>
</protein>
<feature type="compositionally biased region" description="Polar residues" evidence="1">
    <location>
        <begin position="102"/>
        <end position="112"/>
    </location>
</feature>
<dbReference type="AlphaFoldDB" id="A0A2H6N0V6"/>
<evidence type="ECO:0000256" key="1">
    <source>
        <dbReference type="SAM" id="MobiDB-lite"/>
    </source>
</evidence>
<organism evidence="2">
    <name type="scientific">Micrurus carvalhoi</name>
    <dbReference type="NCBI Taxonomy" id="3147026"/>
    <lineage>
        <taxon>Eukaryota</taxon>
        <taxon>Metazoa</taxon>
        <taxon>Chordata</taxon>
        <taxon>Craniata</taxon>
        <taxon>Vertebrata</taxon>
        <taxon>Euteleostomi</taxon>
        <taxon>Lepidosauria</taxon>
        <taxon>Squamata</taxon>
        <taxon>Bifurcata</taxon>
        <taxon>Unidentata</taxon>
        <taxon>Episquamata</taxon>
        <taxon>Toxicofera</taxon>
        <taxon>Serpentes</taxon>
        <taxon>Colubroidea</taxon>
        <taxon>Elapidae</taxon>
        <taxon>Elapinae</taxon>
        <taxon>Micrurus</taxon>
    </lineage>
</organism>